<accession>A0A1M6LPD5</accession>
<keyword evidence="3" id="KW-1185">Reference proteome</keyword>
<protein>
    <recommendedName>
        <fullName evidence="4">GNAT family N-acetyltransferase</fullName>
    </recommendedName>
</protein>
<dbReference type="Proteomes" id="UP000184452">
    <property type="component" value="Unassembled WGS sequence"/>
</dbReference>
<evidence type="ECO:0000256" key="1">
    <source>
        <dbReference type="SAM" id="MobiDB-lite"/>
    </source>
</evidence>
<evidence type="ECO:0000313" key="2">
    <source>
        <dbReference type="EMBL" id="SHJ73045.1"/>
    </source>
</evidence>
<dbReference type="RefSeq" id="WP_143173375.1">
    <property type="nucleotide sequence ID" value="NZ_FQZK01000009.1"/>
</dbReference>
<name>A0A1M6LPD5_9ACTN</name>
<dbReference type="AlphaFoldDB" id="A0A1M6LPD5"/>
<sequence length="198" mass="21108">MTAYPRSGSGPADHKQQGVLHPRLETPGTVLRVSRLLSPERMHELLGSEGLPSAEVLSQLVPAAPGRHSAQFTVRDAGDGTVVGVSGLHSMDLNGGHVRAEPHLAAGAGEDHAAAAGALTLNYAFAMFRVRKVYVWTVDPEPRALAHVPVRVQNEGCLREFVVDGGVLRDVTVLTVDREDWERAAGFLDALAEGRGAR</sequence>
<dbReference type="Gene3D" id="3.40.630.30">
    <property type="match status" value="1"/>
</dbReference>
<gene>
    <name evidence="2" type="ORF">SAMN05421803_1096</name>
</gene>
<proteinExistence type="predicted"/>
<evidence type="ECO:0008006" key="4">
    <source>
        <dbReference type="Google" id="ProtNLM"/>
    </source>
</evidence>
<dbReference type="STRING" id="758803.SAMN05421803_1096"/>
<evidence type="ECO:0000313" key="3">
    <source>
        <dbReference type="Proteomes" id="UP000184452"/>
    </source>
</evidence>
<reference evidence="2 3" key="1">
    <citation type="submission" date="2016-11" db="EMBL/GenBank/DDBJ databases">
        <authorList>
            <person name="Jaros S."/>
            <person name="Januszkiewicz K."/>
            <person name="Wedrychowicz H."/>
        </authorList>
    </citation>
    <scope>NUCLEOTIDE SEQUENCE [LARGE SCALE GENOMIC DNA]</scope>
    <source>
        <strain evidence="2 3">CGMCC 4.5723</strain>
    </source>
</reference>
<dbReference type="EMBL" id="FQZK01000009">
    <property type="protein sequence ID" value="SHJ73045.1"/>
    <property type="molecule type" value="Genomic_DNA"/>
</dbReference>
<organism evidence="2 3">
    <name type="scientific">Nocardiopsis flavescens</name>
    <dbReference type="NCBI Taxonomy" id="758803"/>
    <lineage>
        <taxon>Bacteria</taxon>
        <taxon>Bacillati</taxon>
        <taxon>Actinomycetota</taxon>
        <taxon>Actinomycetes</taxon>
        <taxon>Streptosporangiales</taxon>
        <taxon>Nocardiopsidaceae</taxon>
        <taxon>Nocardiopsis</taxon>
    </lineage>
</organism>
<feature type="region of interest" description="Disordered" evidence="1">
    <location>
        <begin position="1"/>
        <end position="25"/>
    </location>
</feature>
<dbReference type="OrthoDB" id="3430785at2"/>